<evidence type="ECO:0000313" key="2">
    <source>
        <dbReference type="Proteomes" id="UP000264036"/>
    </source>
</evidence>
<organism evidence="1 2">
    <name type="scientific">Advenella kashmirensis</name>
    <dbReference type="NCBI Taxonomy" id="310575"/>
    <lineage>
        <taxon>Bacteria</taxon>
        <taxon>Pseudomonadati</taxon>
        <taxon>Pseudomonadota</taxon>
        <taxon>Betaproteobacteria</taxon>
        <taxon>Burkholderiales</taxon>
        <taxon>Alcaligenaceae</taxon>
    </lineage>
</organism>
<proteinExistence type="predicted"/>
<dbReference type="EMBL" id="DOEK01000029">
    <property type="protein sequence ID" value="HBP30190.1"/>
    <property type="molecule type" value="Genomic_DNA"/>
</dbReference>
<dbReference type="Proteomes" id="UP000264036">
    <property type="component" value="Unassembled WGS sequence"/>
</dbReference>
<dbReference type="Gene3D" id="2.10.260.10">
    <property type="match status" value="1"/>
</dbReference>
<accession>A0A356LGQ2</accession>
<reference evidence="1 2" key="1">
    <citation type="journal article" date="2018" name="Nat. Biotechnol.">
        <title>A standardized bacterial taxonomy based on genome phylogeny substantially revises the tree of life.</title>
        <authorList>
            <person name="Parks D.H."/>
            <person name="Chuvochina M."/>
            <person name="Waite D.W."/>
            <person name="Rinke C."/>
            <person name="Skarshewski A."/>
            <person name="Chaumeil P.A."/>
            <person name="Hugenholtz P."/>
        </authorList>
    </citation>
    <scope>NUCLEOTIDE SEQUENCE [LARGE SCALE GENOMIC DNA]</scope>
    <source>
        <strain evidence="1">UBA10707</strain>
    </source>
</reference>
<sequence length="63" mass="6952">MLLHLEVGAKISLALDNGRLVIKPQARPHYALDKLLTQCDTAADFALKDRQWLDAKPVGGELL</sequence>
<protein>
    <submittedName>
        <fullName evidence="1">Antitoxin</fullName>
    </submittedName>
</protein>
<gene>
    <name evidence="1" type="ORF">DD666_12335</name>
</gene>
<evidence type="ECO:0000313" key="1">
    <source>
        <dbReference type="EMBL" id="HBP30190.1"/>
    </source>
</evidence>
<dbReference type="AlphaFoldDB" id="A0A356LGQ2"/>
<name>A0A356LGQ2_9BURK</name>
<comment type="caution">
    <text evidence="1">The sequence shown here is derived from an EMBL/GenBank/DDBJ whole genome shotgun (WGS) entry which is preliminary data.</text>
</comment>